<dbReference type="Proteomes" id="UP001139474">
    <property type="component" value="Unassembled WGS sequence"/>
</dbReference>
<evidence type="ECO:0000313" key="1">
    <source>
        <dbReference type="EMBL" id="MCP1338959.1"/>
    </source>
</evidence>
<reference evidence="1" key="1">
    <citation type="submission" date="2022-06" db="EMBL/GenBank/DDBJ databases">
        <title>Idiomarina rhizosphaerae M1R2S28.</title>
        <authorList>
            <person name="Sun J.-Q."/>
            <person name="Li L.-F."/>
        </authorList>
    </citation>
    <scope>NUCLEOTIDE SEQUENCE</scope>
    <source>
        <strain evidence="1">M1R2S28</strain>
    </source>
</reference>
<proteinExistence type="predicted"/>
<comment type="caution">
    <text evidence="1">The sequence shown here is derived from an EMBL/GenBank/DDBJ whole genome shotgun (WGS) entry which is preliminary data.</text>
</comment>
<dbReference type="EMBL" id="JAMZDE010000005">
    <property type="protein sequence ID" value="MCP1338959.1"/>
    <property type="molecule type" value="Genomic_DNA"/>
</dbReference>
<gene>
    <name evidence="1" type="ORF">NJR55_05070</name>
</gene>
<evidence type="ECO:0000313" key="2">
    <source>
        <dbReference type="Proteomes" id="UP001139474"/>
    </source>
</evidence>
<organism evidence="1 2">
    <name type="scientific">Idiomarina rhizosphaerae</name>
    <dbReference type="NCBI Taxonomy" id="2961572"/>
    <lineage>
        <taxon>Bacteria</taxon>
        <taxon>Pseudomonadati</taxon>
        <taxon>Pseudomonadota</taxon>
        <taxon>Gammaproteobacteria</taxon>
        <taxon>Alteromonadales</taxon>
        <taxon>Idiomarinaceae</taxon>
        <taxon>Idiomarina</taxon>
    </lineage>
</organism>
<name>A0A9X2FTF5_9GAMM</name>
<accession>A0A9X2FTF5</accession>
<dbReference type="RefSeq" id="WP_253618421.1">
    <property type="nucleotide sequence ID" value="NZ_JAMZDE010000005.1"/>
</dbReference>
<protein>
    <submittedName>
        <fullName evidence="1">Uncharacterized protein</fullName>
    </submittedName>
</protein>
<keyword evidence="2" id="KW-1185">Reference proteome</keyword>
<sequence>MSLLRQQPLAVQINRENCLVLQLSRRGRHFVVEHFSQQHQSSLTDKGLKPDSIVSALDYSATHYQKIPLDNNQQVEEQLLERLPPQLKLNTGISYDYFTHDRGEEAEAVIGQRSALEELLVLLAPLKMPVQVVEPVYQSVVRAVNAVLPYLWPDNTKFETNMKWVVVELRQQQSILLYCKNGVFQRLDSVDTNNLVDFLLKAQLSQQFGWVMSFGDKAIQSQLERQLSNQQQLKHLALSTAPFFQNNVAPIVSALDNELVLLGLALRGFSQWHR</sequence>
<dbReference type="AlphaFoldDB" id="A0A9X2FTF5"/>